<name>A0A0A9AFM3_ARUDO</name>
<reference evidence="1" key="1">
    <citation type="submission" date="2014-09" db="EMBL/GenBank/DDBJ databases">
        <authorList>
            <person name="Magalhaes I.L.F."/>
            <person name="Oliveira U."/>
            <person name="Santos F.R."/>
            <person name="Vidigal T.H.D.A."/>
            <person name="Brescovit A.D."/>
            <person name="Santos A.J."/>
        </authorList>
    </citation>
    <scope>NUCLEOTIDE SEQUENCE</scope>
    <source>
        <tissue evidence="1">Shoot tissue taken approximately 20 cm above the soil surface</tissue>
    </source>
</reference>
<organism evidence="1">
    <name type="scientific">Arundo donax</name>
    <name type="common">Giant reed</name>
    <name type="synonym">Donax arundinaceus</name>
    <dbReference type="NCBI Taxonomy" id="35708"/>
    <lineage>
        <taxon>Eukaryota</taxon>
        <taxon>Viridiplantae</taxon>
        <taxon>Streptophyta</taxon>
        <taxon>Embryophyta</taxon>
        <taxon>Tracheophyta</taxon>
        <taxon>Spermatophyta</taxon>
        <taxon>Magnoliopsida</taxon>
        <taxon>Liliopsida</taxon>
        <taxon>Poales</taxon>
        <taxon>Poaceae</taxon>
        <taxon>PACMAD clade</taxon>
        <taxon>Arundinoideae</taxon>
        <taxon>Arundineae</taxon>
        <taxon>Arundo</taxon>
    </lineage>
</organism>
<proteinExistence type="predicted"/>
<reference evidence="1" key="2">
    <citation type="journal article" date="2015" name="Data Brief">
        <title>Shoot transcriptome of the giant reed, Arundo donax.</title>
        <authorList>
            <person name="Barrero R.A."/>
            <person name="Guerrero F.D."/>
            <person name="Moolhuijzen P."/>
            <person name="Goolsby J.A."/>
            <person name="Tidwell J."/>
            <person name="Bellgard S.E."/>
            <person name="Bellgard M.I."/>
        </authorList>
    </citation>
    <scope>NUCLEOTIDE SEQUENCE</scope>
    <source>
        <tissue evidence="1">Shoot tissue taken approximately 20 cm above the soil surface</tissue>
    </source>
</reference>
<accession>A0A0A9AFM3</accession>
<dbReference type="AlphaFoldDB" id="A0A0A9AFM3"/>
<protein>
    <submittedName>
        <fullName evidence="1">Uncharacterized protein</fullName>
    </submittedName>
</protein>
<sequence length="25" mass="2804">MLSRPLGPSSVVSFAYLIAIKNRKR</sequence>
<evidence type="ECO:0000313" key="1">
    <source>
        <dbReference type="EMBL" id="JAD50479.1"/>
    </source>
</evidence>
<dbReference type="EMBL" id="GBRH01247416">
    <property type="protein sequence ID" value="JAD50479.1"/>
    <property type="molecule type" value="Transcribed_RNA"/>
</dbReference>